<dbReference type="VEuPathDB" id="PiroplasmaDB:BOVATA_027880"/>
<dbReference type="OrthoDB" id="417952at2759"/>
<feature type="compositionally biased region" description="Low complexity" evidence="1">
    <location>
        <begin position="8"/>
        <end position="20"/>
    </location>
</feature>
<organism evidence="2 3">
    <name type="scientific">Babesia ovata</name>
    <dbReference type="NCBI Taxonomy" id="189622"/>
    <lineage>
        <taxon>Eukaryota</taxon>
        <taxon>Sar</taxon>
        <taxon>Alveolata</taxon>
        <taxon>Apicomplexa</taxon>
        <taxon>Aconoidasida</taxon>
        <taxon>Piroplasmida</taxon>
        <taxon>Babesiidae</taxon>
        <taxon>Babesia</taxon>
    </lineage>
</organism>
<reference evidence="2 3" key="1">
    <citation type="journal article" date="2017" name="BMC Genomics">
        <title>Whole-genome assembly of Babesia ovata and comparative genomics between closely related pathogens.</title>
        <authorList>
            <person name="Yamagishi J."/>
            <person name="Asada M."/>
            <person name="Hakimi H."/>
            <person name="Tanaka T.Q."/>
            <person name="Sugimoto C."/>
            <person name="Kawazu S."/>
        </authorList>
    </citation>
    <scope>NUCLEOTIDE SEQUENCE [LARGE SCALE GENOMIC DNA]</scope>
    <source>
        <strain evidence="2 3">Miyake</strain>
    </source>
</reference>
<dbReference type="Proteomes" id="UP000236319">
    <property type="component" value="Unassembled WGS sequence"/>
</dbReference>
<evidence type="ECO:0000313" key="2">
    <source>
        <dbReference type="EMBL" id="GBE61295.1"/>
    </source>
</evidence>
<accession>A0A2H6KE79</accession>
<feature type="region of interest" description="Disordered" evidence="1">
    <location>
        <begin position="1"/>
        <end position="30"/>
    </location>
</feature>
<keyword evidence="3" id="KW-1185">Reference proteome</keyword>
<dbReference type="AlphaFoldDB" id="A0A2H6KE79"/>
<evidence type="ECO:0000313" key="3">
    <source>
        <dbReference type="Proteomes" id="UP000236319"/>
    </source>
</evidence>
<dbReference type="GeneID" id="39875065"/>
<comment type="caution">
    <text evidence="2">The sequence shown here is derived from an EMBL/GenBank/DDBJ whole genome shotgun (WGS) entry which is preliminary data.</text>
</comment>
<gene>
    <name evidence="2" type="ORF">BOVATA_027880</name>
</gene>
<evidence type="ECO:0000256" key="1">
    <source>
        <dbReference type="SAM" id="MobiDB-lite"/>
    </source>
</evidence>
<dbReference type="EMBL" id="BDSA01000003">
    <property type="protein sequence ID" value="GBE61295.1"/>
    <property type="molecule type" value="Genomic_DNA"/>
</dbReference>
<dbReference type="RefSeq" id="XP_028867538.1">
    <property type="nucleotide sequence ID" value="XM_029011705.1"/>
</dbReference>
<protein>
    <submittedName>
        <fullName evidence="2">Uncharacterized protein</fullName>
    </submittedName>
</protein>
<name>A0A2H6KE79_9APIC</name>
<proteinExistence type="predicted"/>
<sequence length="522" mass="59235">MHEGSSGDDGISAASDPSGGTDDSNGGWNLHNRLVEGTEYQLHIPPIANFKPQMRLAFTKPEVYAQHVPEEPMDPNNGDYAKGPLQLHDVAEHGQIPEFRHEAGVNGIKPGKSELFTWRVERPPDVFIINWSGVAHTGFRDGVVVAARAILNLTHDQPLEVLRLLEAVAERRSLPMWLATRARYAQPFLDSAADWIPALQYFINNCNDQDMLENVQTVEALAETDANPLDILKHITVGGDPNELVDLGKPQRESMGMEPFEIEGWKTDGAHYSDMISTYDKILKQLGIDKPNLERHFQDAWEQLSKDRESWSDAVLYRTNCASLDALQRRNHESYNCAVVSAIKHHIEVFQMPVYLVSDIKTTEMVLRELECLQIKPINAGNVYGRDRGTPTESIRALLADLKLDPRVPVHYFDDRLSGLEAINSSQDLSHARTYFVDWGRSTWSEKLGALYADSVKYVKTTEWMVKFLATPATEPGREWTHGFRLRRPDEEVEKSVMDWKKKWHKETQITDEPLKPIPKII</sequence>